<comment type="caution">
    <text evidence="2">The sequence shown here is derived from an EMBL/GenBank/DDBJ whole genome shotgun (WGS) entry which is preliminary data.</text>
</comment>
<dbReference type="AlphaFoldDB" id="A0A9Q0T949"/>
<name>A0A9Q0T949_SALPP</name>
<dbReference type="Proteomes" id="UP001151532">
    <property type="component" value="Chromosome 3"/>
</dbReference>
<sequence length="107" mass="11527">MEKVKNLRRVWEGRGVYKLESGDREEGVVTWVGRGLPYNPLVRGVAFGGSVGHKDDDDSRKRVYGDGGGGGGGGGATASLVMDPEISTFLWLYCSIVHDLSSDPKLE</sequence>
<feature type="region of interest" description="Disordered" evidence="1">
    <location>
        <begin position="52"/>
        <end position="76"/>
    </location>
</feature>
<reference evidence="2" key="1">
    <citation type="submission" date="2022-11" db="EMBL/GenBank/DDBJ databases">
        <authorList>
            <person name="Hyden B.L."/>
            <person name="Feng K."/>
            <person name="Yates T."/>
            <person name="Jawdy S."/>
            <person name="Smart L.B."/>
            <person name="Muchero W."/>
        </authorList>
    </citation>
    <scope>NUCLEOTIDE SEQUENCE</scope>
    <source>
        <tissue evidence="2">Shoot tip</tissue>
    </source>
</reference>
<feature type="compositionally biased region" description="Gly residues" evidence="1">
    <location>
        <begin position="65"/>
        <end position="76"/>
    </location>
</feature>
<proteinExistence type="predicted"/>
<dbReference type="EMBL" id="JAPFFK010000016">
    <property type="protein sequence ID" value="KAJ6705258.1"/>
    <property type="molecule type" value="Genomic_DNA"/>
</dbReference>
<gene>
    <name evidence="2" type="ORF">OIU79_010043</name>
</gene>
<organism evidence="2 3">
    <name type="scientific">Salix purpurea</name>
    <name type="common">Purple osier willow</name>
    <dbReference type="NCBI Taxonomy" id="77065"/>
    <lineage>
        <taxon>Eukaryota</taxon>
        <taxon>Viridiplantae</taxon>
        <taxon>Streptophyta</taxon>
        <taxon>Embryophyta</taxon>
        <taxon>Tracheophyta</taxon>
        <taxon>Spermatophyta</taxon>
        <taxon>Magnoliopsida</taxon>
        <taxon>eudicotyledons</taxon>
        <taxon>Gunneridae</taxon>
        <taxon>Pentapetalae</taxon>
        <taxon>rosids</taxon>
        <taxon>fabids</taxon>
        <taxon>Malpighiales</taxon>
        <taxon>Salicaceae</taxon>
        <taxon>Saliceae</taxon>
        <taxon>Salix</taxon>
    </lineage>
</organism>
<evidence type="ECO:0000313" key="2">
    <source>
        <dbReference type="EMBL" id="KAJ6705258.1"/>
    </source>
</evidence>
<evidence type="ECO:0000256" key="1">
    <source>
        <dbReference type="SAM" id="MobiDB-lite"/>
    </source>
</evidence>
<reference evidence="2" key="2">
    <citation type="journal article" date="2023" name="Int. J. Mol. Sci.">
        <title>De Novo Assembly and Annotation of 11 Diverse Shrub Willow (Salix) Genomes Reveals Novel Gene Organization in Sex-Linked Regions.</title>
        <authorList>
            <person name="Hyden B."/>
            <person name="Feng K."/>
            <person name="Yates T.B."/>
            <person name="Jawdy S."/>
            <person name="Cereghino C."/>
            <person name="Smart L.B."/>
            <person name="Muchero W."/>
        </authorList>
    </citation>
    <scope>NUCLEOTIDE SEQUENCE</scope>
    <source>
        <tissue evidence="2">Shoot tip</tissue>
    </source>
</reference>
<evidence type="ECO:0000313" key="3">
    <source>
        <dbReference type="Proteomes" id="UP001151532"/>
    </source>
</evidence>
<accession>A0A9Q0T949</accession>
<keyword evidence="3" id="KW-1185">Reference proteome</keyword>
<feature type="compositionally biased region" description="Basic and acidic residues" evidence="1">
    <location>
        <begin position="52"/>
        <end position="64"/>
    </location>
</feature>
<protein>
    <submittedName>
        <fullName evidence="2">Uncharacterized protein</fullName>
    </submittedName>
</protein>